<dbReference type="FunFam" id="3.40.50.720:FF:000055">
    <property type="entry name" value="NAD-dependent malic enzyme"/>
    <property type="match status" value="1"/>
</dbReference>
<dbReference type="InterPro" id="IPR037062">
    <property type="entry name" value="Malic_N_dom_sf"/>
</dbReference>
<comment type="catalytic activity">
    <reaction evidence="6">
        <text>oxaloacetate + H(+) = pyruvate + CO2</text>
        <dbReference type="Rhea" id="RHEA:15641"/>
        <dbReference type="ChEBI" id="CHEBI:15361"/>
        <dbReference type="ChEBI" id="CHEBI:15378"/>
        <dbReference type="ChEBI" id="CHEBI:16452"/>
        <dbReference type="ChEBI" id="CHEBI:16526"/>
        <dbReference type="EC" id="1.1.1.38"/>
    </reaction>
</comment>
<dbReference type="SMART" id="SM01274">
    <property type="entry name" value="malic"/>
    <property type="match status" value="1"/>
</dbReference>
<dbReference type="InterPro" id="IPR015884">
    <property type="entry name" value="Malic_enzyme_CS"/>
</dbReference>
<gene>
    <name evidence="14" type="ORF">VPNG_04934</name>
</gene>
<accession>A0A423X751</accession>
<dbReference type="InterPro" id="IPR012301">
    <property type="entry name" value="Malic_N_dom"/>
</dbReference>
<keyword evidence="4 11" id="KW-0560">Oxidoreductase</keyword>
<dbReference type="Pfam" id="PF03949">
    <property type="entry name" value="Malic_M"/>
    <property type="match status" value="1"/>
</dbReference>
<feature type="binding site" evidence="10">
    <location>
        <position position="311"/>
    </location>
    <ligand>
        <name>a divalent metal cation</name>
        <dbReference type="ChEBI" id="CHEBI:60240"/>
    </ligand>
</feature>
<evidence type="ECO:0000259" key="12">
    <source>
        <dbReference type="SMART" id="SM00919"/>
    </source>
</evidence>
<keyword evidence="5" id="KW-0520">NAD</keyword>
<feature type="active site" description="Proton donor" evidence="8">
    <location>
        <position position="168"/>
    </location>
</feature>
<evidence type="ECO:0000256" key="7">
    <source>
        <dbReference type="ARBA" id="ARBA00052591"/>
    </source>
</evidence>
<feature type="active site" description="Proton acceptor" evidence="8">
    <location>
        <position position="240"/>
    </location>
</feature>
<dbReference type="InterPro" id="IPR046346">
    <property type="entry name" value="Aminoacid_DH-like_N_sf"/>
</dbReference>
<dbReference type="GO" id="GO:0004471">
    <property type="term" value="F:malate dehydrogenase (decarboxylating) (NAD+) activity"/>
    <property type="evidence" value="ECO:0007669"/>
    <property type="project" value="TreeGrafter"/>
</dbReference>
<dbReference type="GO" id="GO:0006108">
    <property type="term" value="P:malate metabolic process"/>
    <property type="evidence" value="ECO:0007669"/>
    <property type="project" value="TreeGrafter"/>
</dbReference>
<comment type="similarity">
    <text evidence="2 11">Belongs to the malic enzymes family.</text>
</comment>
<comment type="cofactor">
    <cofactor evidence="1">
        <name>Mn(2+)</name>
        <dbReference type="ChEBI" id="CHEBI:29035"/>
    </cofactor>
</comment>
<comment type="catalytic activity">
    <reaction evidence="7">
        <text>(S)-malate + NAD(+) = pyruvate + CO2 + NADH</text>
        <dbReference type="Rhea" id="RHEA:12653"/>
        <dbReference type="ChEBI" id="CHEBI:15361"/>
        <dbReference type="ChEBI" id="CHEBI:15589"/>
        <dbReference type="ChEBI" id="CHEBI:16526"/>
        <dbReference type="ChEBI" id="CHEBI:57540"/>
        <dbReference type="ChEBI" id="CHEBI:57945"/>
        <dbReference type="EC" id="1.1.1.38"/>
    </reaction>
</comment>
<dbReference type="GO" id="GO:0005739">
    <property type="term" value="C:mitochondrion"/>
    <property type="evidence" value="ECO:0007669"/>
    <property type="project" value="TreeGrafter"/>
</dbReference>
<organism evidence="14 15">
    <name type="scientific">Cytospora leucostoma</name>
    <dbReference type="NCBI Taxonomy" id="1230097"/>
    <lineage>
        <taxon>Eukaryota</taxon>
        <taxon>Fungi</taxon>
        <taxon>Dikarya</taxon>
        <taxon>Ascomycota</taxon>
        <taxon>Pezizomycotina</taxon>
        <taxon>Sordariomycetes</taxon>
        <taxon>Sordariomycetidae</taxon>
        <taxon>Diaporthales</taxon>
        <taxon>Cytosporaceae</taxon>
        <taxon>Cytospora</taxon>
    </lineage>
</organism>
<dbReference type="AlphaFoldDB" id="A0A423X751"/>
<evidence type="ECO:0000313" key="15">
    <source>
        <dbReference type="Proteomes" id="UP000285146"/>
    </source>
</evidence>
<dbReference type="SUPFAM" id="SSF51735">
    <property type="entry name" value="NAD(P)-binding Rossmann-fold domains"/>
    <property type="match status" value="1"/>
</dbReference>
<keyword evidence="15" id="KW-1185">Reference proteome</keyword>
<evidence type="ECO:0000256" key="11">
    <source>
        <dbReference type="RuleBase" id="RU003426"/>
    </source>
</evidence>
<dbReference type="OrthoDB" id="5365701at2759"/>
<name>A0A423X751_9PEZI</name>
<feature type="binding site" evidence="10">
    <location>
        <position position="312"/>
    </location>
    <ligand>
        <name>a divalent metal cation</name>
        <dbReference type="ChEBI" id="CHEBI:60240"/>
    </ligand>
</feature>
<dbReference type="Gene3D" id="3.40.50.10380">
    <property type="entry name" value="Malic enzyme, N-terminal domain"/>
    <property type="match status" value="1"/>
</dbReference>
<dbReference type="STRING" id="1230097.A0A423X751"/>
<dbReference type="PANTHER" id="PTHR23406:SF34">
    <property type="entry name" value="NAD-DEPENDENT MALIC ENZYME, MITOCHONDRIAL"/>
    <property type="match status" value="1"/>
</dbReference>
<dbReference type="SMART" id="SM00919">
    <property type="entry name" value="Malic_M"/>
    <property type="match status" value="1"/>
</dbReference>
<feature type="binding site" evidence="10">
    <location>
        <position position="335"/>
    </location>
    <ligand>
        <name>a divalent metal cation</name>
        <dbReference type="ChEBI" id="CHEBI:60240"/>
    </ligand>
</feature>
<evidence type="ECO:0000259" key="13">
    <source>
        <dbReference type="SMART" id="SM01274"/>
    </source>
</evidence>
<dbReference type="SUPFAM" id="SSF53223">
    <property type="entry name" value="Aminoacid dehydrogenase-like, N-terminal domain"/>
    <property type="match status" value="1"/>
</dbReference>
<dbReference type="PIRSF" id="PIRSF000106">
    <property type="entry name" value="ME"/>
    <property type="match status" value="1"/>
</dbReference>
<dbReference type="InterPro" id="IPR012302">
    <property type="entry name" value="Malic_NAD-bd"/>
</dbReference>
<evidence type="ECO:0000256" key="3">
    <source>
        <dbReference type="ARBA" id="ARBA00022723"/>
    </source>
</evidence>
<evidence type="ECO:0000256" key="2">
    <source>
        <dbReference type="ARBA" id="ARBA00008785"/>
    </source>
</evidence>
<dbReference type="EMBL" id="LKEB01000025">
    <property type="protein sequence ID" value="ROW11776.1"/>
    <property type="molecule type" value="Genomic_DNA"/>
</dbReference>
<dbReference type="InterPro" id="IPR001891">
    <property type="entry name" value="Malic_OxRdtase"/>
</dbReference>
<dbReference type="PRINTS" id="PR00072">
    <property type="entry name" value="MALOXRDTASE"/>
</dbReference>
<dbReference type="GO" id="GO:0046872">
    <property type="term" value="F:metal ion binding"/>
    <property type="evidence" value="ECO:0007669"/>
    <property type="project" value="UniProtKB-KW"/>
</dbReference>
<dbReference type="Proteomes" id="UP000285146">
    <property type="component" value="Unassembled WGS sequence"/>
</dbReference>
<dbReference type="GO" id="GO:0051287">
    <property type="term" value="F:NAD binding"/>
    <property type="evidence" value="ECO:0007669"/>
    <property type="project" value="InterPro"/>
</dbReference>
<dbReference type="GO" id="GO:0005829">
    <property type="term" value="C:cytosol"/>
    <property type="evidence" value="ECO:0007669"/>
    <property type="project" value="TreeGrafter"/>
</dbReference>
<keyword evidence="3 10" id="KW-0479">Metal-binding</keyword>
<evidence type="ECO:0000256" key="4">
    <source>
        <dbReference type="ARBA" id="ARBA00023002"/>
    </source>
</evidence>
<feature type="binding site" evidence="9">
    <location>
        <position position="478"/>
    </location>
    <ligand>
        <name>(S)-malate</name>
        <dbReference type="ChEBI" id="CHEBI:15589"/>
    </ligand>
</feature>
<dbReference type="FunCoup" id="A0A423X751">
    <property type="interactions" value="799"/>
</dbReference>
<dbReference type="FunFam" id="3.40.50.10380:FF:000001">
    <property type="entry name" value="NAD-dependent malic enzyme"/>
    <property type="match status" value="1"/>
</dbReference>
<dbReference type="InParanoid" id="A0A423X751"/>
<dbReference type="Pfam" id="PF00390">
    <property type="entry name" value="malic"/>
    <property type="match status" value="1"/>
</dbReference>
<dbReference type="NCBIfam" id="NF010052">
    <property type="entry name" value="PRK13529.1"/>
    <property type="match status" value="1"/>
</dbReference>
<evidence type="ECO:0000256" key="10">
    <source>
        <dbReference type="PIRSR" id="PIRSR000106-3"/>
    </source>
</evidence>
<comment type="caution">
    <text evidence="14">The sequence shown here is derived from an EMBL/GenBank/DDBJ whole genome shotgun (WGS) entry which is preliminary data.</text>
</comment>
<dbReference type="CDD" id="cd05312">
    <property type="entry name" value="NAD_bind_1_malic_enz"/>
    <property type="match status" value="1"/>
</dbReference>
<evidence type="ECO:0000256" key="5">
    <source>
        <dbReference type="ARBA" id="ARBA00023027"/>
    </source>
</evidence>
<evidence type="ECO:0000256" key="8">
    <source>
        <dbReference type="PIRSR" id="PIRSR000106-1"/>
    </source>
</evidence>
<proteinExistence type="inferred from homology"/>
<dbReference type="PANTHER" id="PTHR23406">
    <property type="entry name" value="MALIC ENZYME-RELATED"/>
    <property type="match status" value="1"/>
</dbReference>
<dbReference type="Gene3D" id="3.40.50.720">
    <property type="entry name" value="NAD(P)-binding Rossmann-like Domain"/>
    <property type="match status" value="1"/>
</dbReference>
<dbReference type="PROSITE" id="PS00331">
    <property type="entry name" value="MALIC_ENZYMES"/>
    <property type="match status" value="1"/>
</dbReference>
<dbReference type="InterPro" id="IPR036291">
    <property type="entry name" value="NAD(P)-bd_dom_sf"/>
</dbReference>
<feature type="domain" description="Malic enzyme N-terminal" evidence="13">
    <location>
        <begin position="145"/>
        <end position="326"/>
    </location>
</feature>
<evidence type="ECO:0000256" key="1">
    <source>
        <dbReference type="ARBA" id="ARBA00001936"/>
    </source>
</evidence>
<protein>
    <recommendedName>
        <fullName evidence="11">Malic enzyme</fullName>
    </recommendedName>
</protein>
<comment type="cofactor">
    <cofactor evidence="10">
        <name>Mg(2+)</name>
        <dbReference type="ChEBI" id="CHEBI:18420"/>
    </cofactor>
    <cofactor evidence="10">
        <name>Mn(2+)</name>
        <dbReference type="ChEBI" id="CHEBI:29035"/>
    </cofactor>
    <text evidence="10">Divalent metal cations. Prefers magnesium or manganese.</text>
</comment>
<sequence length="655" mass="72309">MKLSSLPSITSSRSFLVSPSSRLRTSSITKTSSDFIQGRRSKRIISSPSVRYYQMAAREKHPKYGHLPLSTSGPMECALVGTMLLNHPSFNKGSAHPADERRDFNLTGLLPQSVQTLEQQADRAYEQYKSRPNDLDKNTFLTSMKEQNEVLYYKLLYDHMDEMFSIVYTPTEGEAIQNFSRLFRRPSGCFLNIHDVDRVHQDLAQWGRPEDIDYIVVSDGEEILGIGDQGVGGVLISVAKLVLTTLCAGIHPTRTLPVVLDCGTDNESLLKDDLYLGLREKRVRGEQYDKFVDTFVKSARELYPRAYIHFEDFGLTNARRILDRYSSKVPCFNDDVQGTGCVTLAAIMSGLHITGQKLRDMRIVIFGSGSAGCGIADQIRDAIVAESDCSKDDAAKQIWLVDKPGLLTTATSLNDAQKPFARSKEEWDDNSTNLLDVIKKVHPSVLIGTSTKPGAFTEDVVKEMASHVDRPIIMPLSNPTRLHEAVPADLLEWTEGRALVATGSPFDPVKGAWGKDGKEVEIKVAECNNSVVFPGIGLGSVLCRAKLVTDKMLVAAIEAVAELSPALKDETAPLVPGVDAVRDVSVNVARKVIRAAEKDGVATEEGIPGDDEDLKEWIREQMWNPVYRPLKYVNPQGASRQAKGELGIVGTIDRK</sequence>
<evidence type="ECO:0000256" key="9">
    <source>
        <dbReference type="PIRSR" id="PIRSR000106-2"/>
    </source>
</evidence>
<evidence type="ECO:0000313" key="14">
    <source>
        <dbReference type="EMBL" id="ROW11776.1"/>
    </source>
</evidence>
<evidence type="ECO:0000256" key="6">
    <source>
        <dbReference type="ARBA" id="ARBA00050168"/>
    </source>
</evidence>
<feature type="domain" description="Malic enzyme NAD-binding" evidence="12">
    <location>
        <begin position="336"/>
        <end position="597"/>
    </location>
</feature>
<feature type="binding site" evidence="9">
    <location>
        <position position="528"/>
    </location>
    <ligand>
        <name>(S)-malate</name>
        <dbReference type="ChEBI" id="CHEBI:15589"/>
    </ligand>
</feature>
<reference evidence="14 15" key="1">
    <citation type="submission" date="2015-09" db="EMBL/GenBank/DDBJ databases">
        <title>Host preference determinants of Valsa canker pathogens revealed by comparative genomics.</title>
        <authorList>
            <person name="Yin Z."/>
            <person name="Huang L."/>
        </authorList>
    </citation>
    <scope>NUCLEOTIDE SEQUENCE [LARGE SCALE GENOMIC DNA]</scope>
    <source>
        <strain evidence="14 15">SXYLt</strain>
    </source>
</reference>